<dbReference type="AlphaFoldDB" id="A0A1H1A247"/>
<keyword evidence="1" id="KW-1133">Transmembrane helix</keyword>
<sequence length="185" mass="19505">MIGAGVAAVALIVVYLLAVWTVAGQLLENAALRGADQVRADERTQADEALGAITIWSLGIAAILVAAIALLRRRIDLAIAGVGVIVLGQVVTQSLKRFILPRPPLVEVVGDYAGNSFPSGHTTIAMTVLFALLIVVPYRWRGLAMFLVLSWAIGIGAYTVTAKWHRFSDTLGADAVALLCACLAT</sequence>
<evidence type="ECO:0000259" key="2">
    <source>
        <dbReference type="SMART" id="SM00014"/>
    </source>
</evidence>
<feature type="transmembrane region" description="Helical" evidence="1">
    <location>
        <begin position="143"/>
        <end position="161"/>
    </location>
</feature>
<feature type="transmembrane region" description="Helical" evidence="1">
    <location>
        <begin position="78"/>
        <end position="99"/>
    </location>
</feature>
<dbReference type="PANTHER" id="PTHR14969:SF13">
    <property type="entry name" value="AT30094P"/>
    <property type="match status" value="1"/>
</dbReference>
<reference evidence="3 4" key="1">
    <citation type="submission" date="2016-10" db="EMBL/GenBank/DDBJ databases">
        <authorList>
            <person name="de Groot N.N."/>
        </authorList>
    </citation>
    <scope>NUCLEOTIDE SEQUENCE [LARGE SCALE GENOMIC DNA]</scope>
    <source>
        <strain evidence="3 4">DSM 22788</strain>
    </source>
</reference>
<dbReference type="InterPro" id="IPR036938">
    <property type="entry name" value="PAP2/HPO_sf"/>
</dbReference>
<feature type="domain" description="Phosphatidic acid phosphatase type 2/haloperoxidase" evidence="2">
    <location>
        <begin position="82"/>
        <end position="185"/>
    </location>
</feature>
<keyword evidence="1" id="KW-0472">Membrane</keyword>
<accession>A0A1H1A247</accession>
<evidence type="ECO:0000313" key="4">
    <source>
        <dbReference type="Proteomes" id="UP000182690"/>
    </source>
</evidence>
<dbReference type="EMBL" id="FNKB01000001">
    <property type="protein sequence ID" value="SDQ33787.1"/>
    <property type="molecule type" value="Genomic_DNA"/>
</dbReference>
<name>A0A1H1A247_9MICO</name>
<dbReference type="PANTHER" id="PTHR14969">
    <property type="entry name" value="SPHINGOSINE-1-PHOSPHATE PHOSPHOHYDROLASE"/>
    <property type="match status" value="1"/>
</dbReference>
<feature type="transmembrane region" description="Helical" evidence="1">
    <location>
        <begin position="119"/>
        <end position="136"/>
    </location>
</feature>
<keyword evidence="1" id="KW-0812">Transmembrane</keyword>
<dbReference type="SUPFAM" id="SSF48317">
    <property type="entry name" value="Acid phosphatase/Vanadium-dependent haloperoxidase"/>
    <property type="match status" value="1"/>
</dbReference>
<evidence type="ECO:0000256" key="1">
    <source>
        <dbReference type="SAM" id="Phobius"/>
    </source>
</evidence>
<proteinExistence type="predicted"/>
<protein>
    <submittedName>
        <fullName evidence="3">PAP2 superfamily protein</fullName>
    </submittedName>
</protein>
<dbReference type="CDD" id="cd01610">
    <property type="entry name" value="PAP2_like"/>
    <property type="match status" value="1"/>
</dbReference>
<organism evidence="3 4">
    <name type="scientific">Leucobacter chromiiresistens</name>
    <dbReference type="NCBI Taxonomy" id="1079994"/>
    <lineage>
        <taxon>Bacteria</taxon>
        <taxon>Bacillati</taxon>
        <taxon>Actinomycetota</taxon>
        <taxon>Actinomycetes</taxon>
        <taxon>Micrococcales</taxon>
        <taxon>Microbacteriaceae</taxon>
        <taxon>Leucobacter</taxon>
    </lineage>
</organism>
<dbReference type="Proteomes" id="UP000182690">
    <property type="component" value="Unassembled WGS sequence"/>
</dbReference>
<dbReference type="Pfam" id="PF01569">
    <property type="entry name" value="PAP2"/>
    <property type="match status" value="1"/>
</dbReference>
<gene>
    <name evidence="3" type="ORF">SAMN04488565_2276</name>
</gene>
<feature type="transmembrane region" description="Helical" evidence="1">
    <location>
        <begin position="50"/>
        <end position="71"/>
    </location>
</feature>
<evidence type="ECO:0000313" key="3">
    <source>
        <dbReference type="EMBL" id="SDQ33787.1"/>
    </source>
</evidence>
<dbReference type="eggNOG" id="COG0671">
    <property type="taxonomic scope" value="Bacteria"/>
</dbReference>
<dbReference type="InterPro" id="IPR000326">
    <property type="entry name" value="PAP2/HPO"/>
</dbReference>
<dbReference type="SMART" id="SM00014">
    <property type="entry name" value="acidPPc"/>
    <property type="match status" value="1"/>
</dbReference>
<dbReference type="Gene3D" id="1.20.144.10">
    <property type="entry name" value="Phosphatidic acid phosphatase type 2/haloperoxidase"/>
    <property type="match status" value="1"/>
</dbReference>
<dbReference type="STRING" id="1079994.SAMN04488565_2276"/>